<dbReference type="RefSeq" id="WP_142660969.1">
    <property type="nucleotide sequence ID" value="NZ_CABFVA020000119.1"/>
</dbReference>
<evidence type="ECO:0000313" key="3">
    <source>
        <dbReference type="Proteomes" id="UP000334923"/>
    </source>
</evidence>
<accession>A0A5E6MJK9</accession>
<name>A0A5E6MJK9_9BACT</name>
<keyword evidence="3" id="KW-1185">Reference proteome</keyword>
<evidence type="ECO:0000313" key="2">
    <source>
        <dbReference type="EMBL" id="VVM08145.1"/>
    </source>
</evidence>
<dbReference type="AlphaFoldDB" id="A0A5E6MJK9"/>
<gene>
    <name evidence="2" type="ORF">MAMT_02144</name>
</gene>
<proteinExistence type="predicted"/>
<dbReference type="OrthoDB" id="187690at2"/>
<protein>
    <submittedName>
        <fullName evidence="2">Uncharacterized protein</fullName>
    </submittedName>
</protein>
<evidence type="ECO:0000256" key="1">
    <source>
        <dbReference type="SAM" id="MobiDB-lite"/>
    </source>
</evidence>
<dbReference type="SUPFAM" id="SSF57997">
    <property type="entry name" value="Tropomyosin"/>
    <property type="match status" value="1"/>
</dbReference>
<dbReference type="Proteomes" id="UP000334923">
    <property type="component" value="Unassembled WGS sequence"/>
</dbReference>
<reference evidence="2 3" key="1">
    <citation type="submission" date="2019-09" db="EMBL/GenBank/DDBJ databases">
        <authorList>
            <person name="Cremers G."/>
        </authorList>
    </citation>
    <scope>NUCLEOTIDE SEQUENCE [LARGE SCALE GENOMIC DNA]</scope>
    <source>
        <strain evidence="2">4A</strain>
    </source>
</reference>
<dbReference type="EMBL" id="CABFVA020000119">
    <property type="protein sequence ID" value="VVM08145.1"/>
    <property type="molecule type" value="Genomic_DNA"/>
</dbReference>
<sequence length="246" mass="26585">MIKFFLGIALIGSLATAVLGFLVANQRNGYRREFEKTAAQLKAVTEQAEESKVLAAETQKKWEETRAKMAEATEKLAQAENQAGSGDSRIEEAEKRAKDAEQRAQQEKAEIEELGSKLESEKTQSEAATAKVESLLKEKQALEENLAKLTSELGRMRELSPSTARAVSMRSGIRGKVVSVNRNWNFVVLNVGEKDGLVENGLLNVYRGGQPVGKVKIVSTEANTAVADVEGGANPGGLQPGDDVLN</sequence>
<feature type="region of interest" description="Disordered" evidence="1">
    <location>
        <begin position="77"/>
        <end position="125"/>
    </location>
</feature>
<feature type="compositionally biased region" description="Basic and acidic residues" evidence="1">
    <location>
        <begin position="88"/>
        <end position="124"/>
    </location>
</feature>
<organism evidence="2 3">
    <name type="scientific">Methylacidimicrobium tartarophylax</name>
    <dbReference type="NCBI Taxonomy" id="1041768"/>
    <lineage>
        <taxon>Bacteria</taxon>
        <taxon>Pseudomonadati</taxon>
        <taxon>Verrucomicrobiota</taxon>
        <taxon>Methylacidimicrobium</taxon>
    </lineage>
</organism>